<keyword evidence="1" id="KW-0472">Membrane</keyword>
<dbReference type="EMBL" id="BAAAQK010000005">
    <property type="protein sequence ID" value="GAA1846096.1"/>
    <property type="molecule type" value="Genomic_DNA"/>
</dbReference>
<protein>
    <recommendedName>
        <fullName evidence="4">DUF4386 family protein</fullName>
    </recommendedName>
</protein>
<accession>A0ABN2MZQ5</accession>
<comment type="caution">
    <text evidence="2">The sequence shown here is derived from an EMBL/GenBank/DDBJ whole genome shotgun (WGS) entry which is preliminary data.</text>
</comment>
<feature type="transmembrane region" description="Helical" evidence="1">
    <location>
        <begin position="165"/>
        <end position="185"/>
    </location>
</feature>
<feature type="transmembrane region" description="Helical" evidence="1">
    <location>
        <begin position="97"/>
        <end position="116"/>
    </location>
</feature>
<evidence type="ECO:0000313" key="2">
    <source>
        <dbReference type="EMBL" id="GAA1846096.1"/>
    </source>
</evidence>
<keyword evidence="1" id="KW-0812">Transmembrane</keyword>
<feature type="transmembrane region" description="Helical" evidence="1">
    <location>
        <begin position="136"/>
        <end position="158"/>
    </location>
</feature>
<evidence type="ECO:0008006" key="4">
    <source>
        <dbReference type="Google" id="ProtNLM"/>
    </source>
</evidence>
<feature type="transmembrane region" description="Helical" evidence="1">
    <location>
        <begin position="191"/>
        <end position="208"/>
    </location>
</feature>
<dbReference type="Proteomes" id="UP001500449">
    <property type="component" value="Unassembled WGS sequence"/>
</dbReference>
<sequence length="210" mass="21741">MRQSVSTALIVDRGTLMTATLTAPVATGPAARTSRVALVVAGVLFLLYPALRPWGDSTVDGMAAAFSSPAWLAAHTAAMIGFVLAGFGLVPVARRAAVVWGIGAAMVLPYYGAEAFSLHALGSRFSGAELASLADAVRYGIVPMTLFGIGLVLLAVAGVMTAVRLGWRGVPFAVAAVLYLPQFWLPAELRITHGVLLAVGCVLVALAPRR</sequence>
<evidence type="ECO:0000256" key="1">
    <source>
        <dbReference type="SAM" id="Phobius"/>
    </source>
</evidence>
<reference evidence="2 3" key="1">
    <citation type="journal article" date="2019" name="Int. J. Syst. Evol. Microbiol.">
        <title>The Global Catalogue of Microorganisms (GCM) 10K type strain sequencing project: providing services to taxonomists for standard genome sequencing and annotation.</title>
        <authorList>
            <consortium name="The Broad Institute Genomics Platform"/>
            <consortium name="The Broad Institute Genome Sequencing Center for Infectious Disease"/>
            <person name="Wu L."/>
            <person name="Ma J."/>
        </authorList>
    </citation>
    <scope>NUCLEOTIDE SEQUENCE [LARGE SCALE GENOMIC DNA]</scope>
    <source>
        <strain evidence="2 3">JCM 16009</strain>
    </source>
</reference>
<feature type="transmembrane region" description="Helical" evidence="1">
    <location>
        <begin position="36"/>
        <end position="51"/>
    </location>
</feature>
<gene>
    <name evidence="2" type="ORF">GCM10009836_27100</name>
</gene>
<proteinExistence type="predicted"/>
<name>A0ABN2MZQ5_9PSEU</name>
<evidence type="ECO:0000313" key="3">
    <source>
        <dbReference type="Proteomes" id="UP001500449"/>
    </source>
</evidence>
<organism evidence="2 3">
    <name type="scientific">Pseudonocardia ailaonensis</name>
    <dbReference type="NCBI Taxonomy" id="367279"/>
    <lineage>
        <taxon>Bacteria</taxon>
        <taxon>Bacillati</taxon>
        <taxon>Actinomycetota</taxon>
        <taxon>Actinomycetes</taxon>
        <taxon>Pseudonocardiales</taxon>
        <taxon>Pseudonocardiaceae</taxon>
        <taxon>Pseudonocardia</taxon>
    </lineage>
</organism>
<feature type="transmembrane region" description="Helical" evidence="1">
    <location>
        <begin position="71"/>
        <end position="90"/>
    </location>
</feature>
<keyword evidence="3" id="KW-1185">Reference proteome</keyword>
<keyword evidence="1" id="KW-1133">Transmembrane helix</keyword>